<dbReference type="AlphaFoldDB" id="A0A2I0A0N5"/>
<dbReference type="InterPro" id="IPR035595">
    <property type="entry name" value="UDP_glycos_trans_CS"/>
</dbReference>
<evidence type="ECO:0000256" key="3">
    <source>
        <dbReference type="RuleBase" id="RU003718"/>
    </source>
</evidence>
<keyword evidence="6" id="KW-1185">Reference proteome</keyword>
<dbReference type="PROSITE" id="PS00375">
    <property type="entry name" value="UDPGT"/>
    <property type="match status" value="1"/>
</dbReference>
<accession>A0A2I0A0N5</accession>
<dbReference type="Gene3D" id="3.40.50.2000">
    <property type="entry name" value="Glycogen Phosphorylase B"/>
    <property type="match status" value="2"/>
</dbReference>
<dbReference type="FunFam" id="3.40.50.2000:FF:000055">
    <property type="entry name" value="Glycosyltransferase"/>
    <property type="match status" value="1"/>
</dbReference>
<proteinExistence type="inferred from homology"/>
<dbReference type="CDD" id="cd03784">
    <property type="entry name" value="GT1_Gtf-like"/>
    <property type="match status" value="1"/>
</dbReference>
<dbReference type="PANTHER" id="PTHR11926:SF774">
    <property type="entry name" value="UDP-GLYCOSYLTRANSFERASE 85A1-RELATED"/>
    <property type="match status" value="1"/>
</dbReference>
<dbReference type="GO" id="GO:0080043">
    <property type="term" value="F:quercetin 3-O-glucosyltransferase activity"/>
    <property type="evidence" value="ECO:0007669"/>
    <property type="project" value="TreeGrafter"/>
</dbReference>
<evidence type="ECO:0000256" key="2">
    <source>
        <dbReference type="ARBA" id="ARBA00022679"/>
    </source>
</evidence>
<dbReference type="Proteomes" id="UP000236161">
    <property type="component" value="Unassembled WGS sequence"/>
</dbReference>
<dbReference type="STRING" id="1088818.A0A2I0A0N5"/>
<dbReference type="SUPFAM" id="SSF53756">
    <property type="entry name" value="UDP-Glycosyltransferase/glycogen phosphorylase"/>
    <property type="match status" value="1"/>
</dbReference>
<dbReference type="PANTHER" id="PTHR11926">
    <property type="entry name" value="GLUCOSYL/GLUCURONOSYL TRANSFERASES"/>
    <property type="match status" value="1"/>
</dbReference>
<keyword evidence="3 5" id="KW-0328">Glycosyltransferase</keyword>
<evidence type="ECO:0000256" key="1">
    <source>
        <dbReference type="ARBA" id="ARBA00009995"/>
    </source>
</evidence>
<dbReference type="FunFam" id="3.40.50.2000:FF:000027">
    <property type="entry name" value="Glycosyltransferase"/>
    <property type="match status" value="1"/>
</dbReference>
<dbReference type="InterPro" id="IPR002213">
    <property type="entry name" value="UDP_glucos_trans"/>
</dbReference>
<dbReference type="GO" id="GO:0080044">
    <property type="term" value="F:quercetin 7-O-glucosyltransferase activity"/>
    <property type="evidence" value="ECO:0007669"/>
    <property type="project" value="TreeGrafter"/>
</dbReference>
<evidence type="ECO:0000313" key="6">
    <source>
        <dbReference type="Proteomes" id="UP000236161"/>
    </source>
</evidence>
<dbReference type="EC" id="2.4.1.-" evidence="4"/>
<protein>
    <recommendedName>
        <fullName evidence="4">Glycosyltransferase</fullName>
        <ecNumber evidence="4">2.4.1.-</ecNumber>
    </recommendedName>
</protein>
<reference evidence="5 6" key="1">
    <citation type="journal article" date="2017" name="Nature">
        <title>The Apostasia genome and the evolution of orchids.</title>
        <authorList>
            <person name="Zhang G.Q."/>
            <person name="Liu K.W."/>
            <person name="Li Z."/>
            <person name="Lohaus R."/>
            <person name="Hsiao Y.Y."/>
            <person name="Niu S.C."/>
            <person name="Wang J.Y."/>
            <person name="Lin Y.C."/>
            <person name="Xu Q."/>
            <person name="Chen L.J."/>
            <person name="Yoshida K."/>
            <person name="Fujiwara S."/>
            <person name="Wang Z.W."/>
            <person name="Zhang Y.Q."/>
            <person name="Mitsuda N."/>
            <person name="Wang M."/>
            <person name="Liu G.H."/>
            <person name="Pecoraro L."/>
            <person name="Huang H.X."/>
            <person name="Xiao X.J."/>
            <person name="Lin M."/>
            <person name="Wu X.Y."/>
            <person name="Wu W.L."/>
            <person name="Chen Y.Y."/>
            <person name="Chang S.B."/>
            <person name="Sakamoto S."/>
            <person name="Ohme-Takagi M."/>
            <person name="Yagi M."/>
            <person name="Zeng S.J."/>
            <person name="Shen C.Y."/>
            <person name="Yeh C.M."/>
            <person name="Luo Y.B."/>
            <person name="Tsai W.C."/>
            <person name="Van de Peer Y."/>
            <person name="Liu Z.J."/>
        </authorList>
    </citation>
    <scope>NUCLEOTIDE SEQUENCE [LARGE SCALE GENOMIC DNA]</scope>
    <source>
        <strain evidence="6">cv. Shenzhen</strain>
        <tissue evidence="5">Stem</tissue>
    </source>
</reference>
<dbReference type="Pfam" id="PF00201">
    <property type="entry name" value="UDPGT"/>
    <property type="match status" value="1"/>
</dbReference>
<keyword evidence="2 3" id="KW-0808">Transferase</keyword>
<dbReference type="EMBL" id="KZ452040">
    <property type="protein sequence ID" value="PKA49105.1"/>
    <property type="molecule type" value="Genomic_DNA"/>
</dbReference>
<name>A0A2I0A0N5_9ASPA</name>
<organism evidence="5 6">
    <name type="scientific">Apostasia shenzhenica</name>
    <dbReference type="NCBI Taxonomy" id="1088818"/>
    <lineage>
        <taxon>Eukaryota</taxon>
        <taxon>Viridiplantae</taxon>
        <taxon>Streptophyta</taxon>
        <taxon>Embryophyta</taxon>
        <taxon>Tracheophyta</taxon>
        <taxon>Spermatophyta</taxon>
        <taxon>Magnoliopsida</taxon>
        <taxon>Liliopsida</taxon>
        <taxon>Asparagales</taxon>
        <taxon>Orchidaceae</taxon>
        <taxon>Apostasioideae</taxon>
        <taxon>Apostasia</taxon>
    </lineage>
</organism>
<gene>
    <name evidence="5" type="primary">UGT85A2</name>
    <name evidence="5" type="ORF">AXF42_Ash010789</name>
</gene>
<evidence type="ECO:0000313" key="5">
    <source>
        <dbReference type="EMBL" id="PKA49105.1"/>
    </source>
</evidence>
<comment type="similarity">
    <text evidence="1 3">Belongs to the UDP-glycosyltransferase family.</text>
</comment>
<sequence length="503" mass="56570">MEERKRVLIPQQDTTDMSSLAMEKQHAVFIPYPAQGHISPMLKLAKLLHTKGFHITFILTEFNHRRFVQAHASKGVTKIADFRFETIPDGLPPSEDDATQDIVALCESIMTKNYCLDPFRRLLAKLNCEAAASAVSPPVSCIVSDGIMTFTLDVAHELSIPEILVWTASATGYLAYHHYRHLIERGIIPLKDMADVNNGYLDIEVDWIPGIMKGFRLKDFPSFIRTVNADDILLNFQLHEIARASMASAIVFNTFDELELPALQSLQKILPPIYTIGSISLLSRCTIPVDNHLTAISTSLWKEETSCLRWLEGRSANSVVYVSFGSITVMSEENLVEFAWGLADSGYDFLWMIRPDLMKGESTILPSEFLKETKDRGKIASWCPQEEVLMHPAVGVFLTHCGWNSTLESLCGGVPMICWPFFAEQQTNCRYACTEWGVGMEINNNVKREDVKGLIKEMMGGEKGKEMIQKAKKWKERVVNACGPDGISTVNLEKVIKDVLFRK</sequence>
<dbReference type="OrthoDB" id="5835829at2759"/>
<evidence type="ECO:0000256" key="4">
    <source>
        <dbReference type="RuleBase" id="RU362057"/>
    </source>
</evidence>